<sequence length="466" mass="52997">MGQNPAIADELAFLIEIKNLALTLSRKKDDAVIDAIKQCVLLYQHCIPEGKPAIDFIEQLIITAEKEATDSEIISFSEYLSTFWQWMVQRRPWDFVYVGTRQNVALIEGILDKESLRCARVIYTDEGAAEDLLAVPPLSRPVLLVDNQGERHVGSENGLGLINIEAAAACAGHLDGFLGVIRQHIDMVGILNNNLQKLNSHPQFNKAILGSSFAYYGMHDALLNNSVNLSIASGDATYNKTLVEHCIAACNVRDFVIVTGFFELFHELSKGANSYFHLASCFFNENSIPYDYRRQSAYKRFAFHYAREPIVDLLNIDIVAWAAKREIAGLRPHVSLKPEKKITTTSHYSQALARREADYFAQFYDREGVAEYNKLIIQQMVEQVSVAQGHIYFVIQPFTPQYNALFHKEMRQQTKAFLSAIADNESVFFIDMSEDRDFEPEDYSDAHHLNFRGARKLLRKLEWLQL</sequence>
<dbReference type="EMBL" id="PYHO01000003">
    <property type="protein sequence ID" value="PSR47678.1"/>
    <property type="molecule type" value="Genomic_DNA"/>
</dbReference>
<evidence type="ECO:0000313" key="1">
    <source>
        <dbReference type="EMBL" id="PSR47678.1"/>
    </source>
</evidence>
<organism evidence="1 2">
    <name type="scientific">Kluyvera genomosp. 2</name>
    <dbReference type="NCBI Taxonomy" id="2774054"/>
    <lineage>
        <taxon>Bacteria</taxon>
        <taxon>Pseudomonadati</taxon>
        <taxon>Pseudomonadota</taxon>
        <taxon>Gammaproteobacteria</taxon>
        <taxon>Enterobacterales</taxon>
        <taxon>Enterobacteriaceae</taxon>
        <taxon>Kluyvera</taxon>
    </lineage>
</organism>
<accession>A0A2T2Y5F8</accession>
<proteinExistence type="predicted"/>
<keyword evidence="2" id="KW-1185">Reference proteome</keyword>
<dbReference type="AlphaFoldDB" id="A0A2T2Y5F8"/>
<dbReference type="Proteomes" id="UP000240892">
    <property type="component" value="Unassembled WGS sequence"/>
</dbReference>
<reference evidence="1 2" key="1">
    <citation type="submission" date="2018-03" db="EMBL/GenBank/DDBJ databases">
        <title>First report of an OXA-48+CTX-M-M-producing Kluyvera ascorbata clone recovered from patients admitted in a University Hospital in Madrid, Spain.</title>
        <authorList>
            <person name="Hernandez-Garcia M."/>
            <person name="Leon-Sampedro R."/>
            <person name="Perez-Viso B."/>
            <person name="Morosini M.I."/>
            <person name="Lopez-Fresnena N."/>
            <person name="Coque T.M."/>
            <person name="Bonten M."/>
            <person name="Malhotra-Kumar S."/>
            <person name="Ruiz-Garbajosa P."/>
            <person name="Canton R."/>
        </authorList>
    </citation>
    <scope>NUCLEOTIDE SEQUENCE [LARGE SCALE GENOMIC DNA]</scope>
    <source>
        <strain evidence="1 2">KA2</strain>
    </source>
</reference>
<protein>
    <submittedName>
        <fullName evidence="1">Uncharacterized protein</fullName>
    </submittedName>
</protein>
<evidence type="ECO:0000313" key="2">
    <source>
        <dbReference type="Proteomes" id="UP000240892"/>
    </source>
</evidence>
<dbReference type="RefSeq" id="WP_106924889.1">
    <property type="nucleotide sequence ID" value="NZ_CABMMU010000003.1"/>
</dbReference>
<comment type="caution">
    <text evidence="1">The sequence shown here is derived from an EMBL/GenBank/DDBJ whole genome shotgun (WGS) entry which is preliminary data.</text>
</comment>
<dbReference type="SUPFAM" id="SSF52266">
    <property type="entry name" value="SGNH hydrolase"/>
    <property type="match status" value="1"/>
</dbReference>
<name>A0A2T2Y5F8_9ENTR</name>
<gene>
    <name evidence="1" type="ORF">C8256_04960</name>
</gene>